<keyword evidence="2" id="KW-1185">Reference proteome</keyword>
<reference evidence="1 2" key="1">
    <citation type="submission" date="2016-03" db="EMBL/GenBank/DDBJ databases">
        <title>Genome sequence of Mycoplasma gallinarum strain Mgn_IPT.</title>
        <authorList>
            <person name="Yacoub E."/>
            <person name="Sirand-Pugnet P."/>
            <person name="Barre A."/>
            <person name="Maurier F."/>
            <person name="Blanchard A."/>
            <person name="Ben Abdelmoumen B.M."/>
        </authorList>
    </citation>
    <scope>NUCLEOTIDE SEQUENCE [LARGE SCALE GENOMIC DNA]</scope>
    <source>
        <strain evidence="1 2">Mgn_IPT</strain>
    </source>
</reference>
<dbReference type="PATRIC" id="fig|29557.3.peg.542"/>
<dbReference type="EMBL" id="LVLH01000005">
    <property type="protein sequence ID" value="OAB49217.1"/>
    <property type="molecule type" value="Genomic_DNA"/>
</dbReference>
<gene>
    <name evidence="1" type="ORF">MGALLINA_00120</name>
</gene>
<dbReference type="Proteomes" id="UP000076983">
    <property type="component" value="Unassembled WGS sequence"/>
</dbReference>
<sequence>MNKIKKLVKFSSIIPLTFSPILIAVSCNEQTRKEKETELTNLYDQYMNQVSAFMSLLGNNVQSIFNSIGALNNKEAFVKEIAELDDEKLDLLIKVLKNARAALKGEEIAAPVLVNEKQEELASLIDQFVNKLKTSINNMPETLRETMNLSMKNFVFIKSIIPLLKDEQIDAIIPMLKQQLSLYERN</sequence>
<dbReference type="RefSeq" id="WP_063625785.1">
    <property type="nucleotide sequence ID" value="NZ_LVLH01000005.1"/>
</dbReference>
<organism evidence="1 2">
    <name type="scientific">Mycoplasmopsis gallinarum</name>
    <dbReference type="NCBI Taxonomy" id="29557"/>
    <lineage>
        <taxon>Bacteria</taxon>
        <taxon>Bacillati</taxon>
        <taxon>Mycoplasmatota</taxon>
        <taxon>Mycoplasmoidales</taxon>
        <taxon>Metamycoplasmataceae</taxon>
        <taxon>Mycoplasmopsis</taxon>
    </lineage>
</organism>
<evidence type="ECO:0008006" key="3">
    <source>
        <dbReference type="Google" id="ProtNLM"/>
    </source>
</evidence>
<name>A0A168RRI5_9BACT</name>
<dbReference type="STRING" id="29557.MGALLINA_00120"/>
<evidence type="ECO:0000313" key="2">
    <source>
        <dbReference type="Proteomes" id="UP000076983"/>
    </source>
</evidence>
<protein>
    <recommendedName>
        <fullName evidence="3">Lipoprotein</fullName>
    </recommendedName>
</protein>
<proteinExistence type="predicted"/>
<dbReference type="PROSITE" id="PS51257">
    <property type="entry name" value="PROKAR_LIPOPROTEIN"/>
    <property type="match status" value="1"/>
</dbReference>
<accession>A0A168RRI5</accession>
<comment type="caution">
    <text evidence="1">The sequence shown here is derived from an EMBL/GenBank/DDBJ whole genome shotgun (WGS) entry which is preliminary data.</text>
</comment>
<evidence type="ECO:0000313" key="1">
    <source>
        <dbReference type="EMBL" id="OAB49217.1"/>
    </source>
</evidence>
<dbReference type="AlphaFoldDB" id="A0A168RRI5"/>